<sequence length="305" mass="35064">MEFILSSTELNEQVALKKKVVVIDDEAVTRKLVEKALSERFEVYIVDNIFESIRVCELHMPDVILLDLLMPSVDGFEILNLLKHHAILCDIPVICMSSTEAREDRIRIRELGAIGFIKKPVSIKTLASDIDQSLDSVTNIITSKKNNIEFIIGFNVQEKDKFILKKIQRIPEGETVVFLSWSKGEYFYESNESLKKYIDDERLIFLEIKPTLITKFPYLQDLTPLLEDVLSFLGEKSRETHLVFDEPSVLLNFQNTEKTTSQALKFAQSLISNFKKISYIDIRPKKEDEQSFLNKIGKILVGNRG</sequence>
<accession>E1X0S8</accession>
<dbReference type="SMART" id="SM00448">
    <property type="entry name" value="REC"/>
    <property type="match status" value="1"/>
</dbReference>
<keyword evidence="1 2" id="KW-0597">Phosphoprotein</keyword>
<evidence type="ECO:0000256" key="1">
    <source>
        <dbReference type="ARBA" id="ARBA00022553"/>
    </source>
</evidence>
<dbReference type="HOGENOM" id="CLU_911437_0_0_7"/>
<dbReference type="KEGG" id="bmx:BMS_1564"/>
<dbReference type="Pfam" id="PF00072">
    <property type="entry name" value="Response_reg"/>
    <property type="match status" value="1"/>
</dbReference>
<dbReference type="AlphaFoldDB" id="E1X0S8"/>
<dbReference type="PATRIC" id="fig|862908.3.peg.1489"/>
<dbReference type="GO" id="GO:0000160">
    <property type="term" value="P:phosphorelay signal transduction system"/>
    <property type="evidence" value="ECO:0007669"/>
    <property type="project" value="InterPro"/>
</dbReference>
<dbReference type="EMBL" id="FQ312005">
    <property type="protein sequence ID" value="CBW26416.1"/>
    <property type="molecule type" value="Genomic_DNA"/>
</dbReference>
<feature type="modified residue" description="4-aspartylphosphate" evidence="2">
    <location>
        <position position="67"/>
    </location>
</feature>
<dbReference type="Gene3D" id="3.40.50.300">
    <property type="entry name" value="P-loop containing nucleotide triphosphate hydrolases"/>
    <property type="match status" value="1"/>
</dbReference>
<dbReference type="PANTHER" id="PTHR44591">
    <property type="entry name" value="STRESS RESPONSE REGULATOR PROTEIN 1"/>
    <property type="match status" value="1"/>
</dbReference>
<dbReference type="InterPro" id="IPR027417">
    <property type="entry name" value="P-loop_NTPase"/>
</dbReference>
<dbReference type="InterPro" id="IPR011006">
    <property type="entry name" value="CheY-like_superfamily"/>
</dbReference>
<evidence type="ECO:0000256" key="2">
    <source>
        <dbReference type="PROSITE-ProRule" id="PRU00169"/>
    </source>
</evidence>
<gene>
    <name evidence="4" type="ordered locus">BMS_1564</name>
</gene>
<dbReference type="SUPFAM" id="SSF52172">
    <property type="entry name" value="CheY-like"/>
    <property type="match status" value="1"/>
</dbReference>
<reference evidence="5" key="1">
    <citation type="journal article" date="2013" name="ISME J.">
        <title>A small predatory core genome in the divergent marine Bacteriovorax marinus SJ and the terrestrial Bdellovibrio bacteriovorus.</title>
        <authorList>
            <person name="Crossman L.C."/>
            <person name="Chen H."/>
            <person name="Cerdeno-Tarraga A.M."/>
            <person name="Brooks K."/>
            <person name="Quail M.A."/>
            <person name="Pineiro S.A."/>
            <person name="Hobley L."/>
            <person name="Sockett R.E."/>
            <person name="Bentley S.D."/>
            <person name="Parkhill J."/>
            <person name="Williams H.N."/>
            <person name="Stine O.C."/>
        </authorList>
    </citation>
    <scope>NUCLEOTIDE SEQUENCE [LARGE SCALE GENOMIC DNA]</scope>
    <source>
        <strain evidence="5">ATCC BAA-682 / DSM 15412 / SJ</strain>
    </source>
</reference>
<dbReference type="STRING" id="862908.BMS_1564"/>
<evidence type="ECO:0000259" key="3">
    <source>
        <dbReference type="PROSITE" id="PS50110"/>
    </source>
</evidence>
<dbReference type="InterPro" id="IPR050595">
    <property type="entry name" value="Bact_response_regulator"/>
</dbReference>
<dbReference type="PANTHER" id="PTHR44591:SF3">
    <property type="entry name" value="RESPONSE REGULATORY DOMAIN-CONTAINING PROTEIN"/>
    <property type="match status" value="1"/>
</dbReference>
<organism evidence="4 5">
    <name type="scientific">Halobacteriovorax marinus (strain ATCC BAA-682 / DSM 15412 / SJ)</name>
    <name type="common">Bacteriovorax marinus</name>
    <dbReference type="NCBI Taxonomy" id="862908"/>
    <lineage>
        <taxon>Bacteria</taxon>
        <taxon>Pseudomonadati</taxon>
        <taxon>Bdellovibrionota</taxon>
        <taxon>Bacteriovoracia</taxon>
        <taxon>Bacteriovoracales</taxon>
        <taxon>Halobacteriovoraceae</taxon>
        <taxon>Halobacteriovorax</taxon>
    </lineage>
</organism>
<evidence type="ECO:0000313" key="5">
    <source>
        <dbReference type="Proteomes" id="UP000008963"/>
    </source>
</evidence>
<dbReference type="PROSITE" id="PS50110">
    <property type="entry name" value="RESPONSE_REGULATORY"/>
    <property type="match status" value="1"/>
</dbReference>
<dbReference type="eggNOG" id="COG0745">
    <property type="taxonomic scope" value="Bacteria"/>
</dbReference>
<keyword evidence="5" id="KW-1185">Reference proteome</keyword>
<dbReference type="Proteomes" id="UP000008963">
    <property type="component" value="Chromosome"/>
</dbReference>
<dbReference type="CDD" id="cd00156">
    <property type="entry name" value="REC"/>
    <property type="match status" value="1"/>
</dbReference>
<evidence type="ECO:0000313" key="4">
    <source>
        <dbReference type="EMBL" id="CBW26416.1"/>
    </source>
</evidence>
<name>E1X0S8_HALMS</name>
<proteinExistence type="predicted"/>
<dbReference type="Gene3D" id="3.40.50.2300">
    <property type="match status" value="1"/>
</dbReference>
<protein>
    <submittedName>
        <fullName evidence="4">Reponse regulator</fullName>
    </submittedName>
</protein>
<dbReference type="InterPro" id="IPR001789">
    <property type="entry name" value="Sig_transdc_resp-reg_receiver"/>
</dbReference>
<feature type="domain" description="Response regulatory" evidence="3">
    <location>
        <begin position="19"/>
        <end position="134"/>
    </location>
</feature>